<dbReference type="PANTHER" id="PTHR30576">
    <property type="entry name" value="COLANIC BIOSYNTHESIS UDP-GLUCOSE LIPID CARRIER TRANSFERASE"/>
    <property type="match status" value="1"/>
</dbReference>
<organism evidence="3">
    <name type="scientific">Dyadobacter sp. 676</name>
    <dbReference type="NCBI Taxonomy" id="3088362"/>
    <lineage>
        <taxon>Bacteria</taxon>
        <taxon>Pseudomonadati</taxon>
        <taxon>Bacteroidota</taxon>
        <taxon>Cytophagia</taxon>
        <taxon>Cytophagales</taxon>
        <taxon>Spirosomataceae</taxon>
        <taxon>Dyadobacter</taxon>
    </lineage>
</organism>
<accession>A0AAU8FUR0</accession>
<feature type="domain" description="Bacterial sugar transferase" evidence="2">
    <location>
        <begin position="8"/>
        <end position="109"/>
    </location>
</feature>
<evidence type="ECO:0000256" key="1">
    <source>
        <dbReference type="ARBA" id="ARBA00006464"/>
    </source>
</evidence>
<evidence type="ECO:0000313" key="3">
    <source>
        <dbReference type="EMBL" id="XCH27594.1"/>
    </source>
</evidence>
<dbReference type="EC" id="2.7.8.-" evidence="3"/>
<protein>
    <submittedName>
        <fullName evidence="3">Sugar transferase</fullName>
        <ecNumber evidence="3">2.7.8.-</ecNumber>
    </submittedName>
</protein>
<evidence type="ECO:0000259" key="2">
    <source>
        <dbReference type="Pfam" id="PF02397"/>
    </source>
</evidence>
<comment type="similarity">
    <text evidence="1">Belongs to the bacterial sugar transferase family.</text>
</comment>
<sequence length="130" mass="14639">MYSDGRPLTLTGKLVRRSSLDELPQFWNVLRGDMSIVGPRPLLAEYLPLYSVEQRRRHTVKPGITGLAQINGRNALTWGEKFGYDLHYVDNLSFLLDLRIIGATALKVLSMRKKNGCGVETRSFNGNTIC</sequence>
<name>A0AAU8FUR0_9BACT</name>
<proteinExistence type="inferred from homology"/>
<reference evidence="3" key="1">
    <citation type="submission" date="2024-06" db="EMBL/GenBank/DDBJ databases">
        <title>Sequencing and assembly of the genome of Dyadobacter sp. strain 676, a symbiont of Cyamopsis tetragonoloba.</title>
        <authorList>
            <person name="Guro P."/>
            <person name="Sazanova A."/>
            <person name="Kuznetsova I."/>
            <person name="Belimov A."/>
            <person name="Safronova V."/>
        </authorList>
    </citation>
    <scope>NUCLEOTIDE SEQUENCE</scope>
    <source>
        <strain evidence="3">676</strain>
    </source>
</reference>
<dbReference type="RefSeq" id="WP_353722845.1">
    <property type="nucleotide sequence ID" value="NZ_CP159289.1"/>
</dbReference>
<gene>
    <name evidence="3" type="ORF">ABV298_14840</name>
</gene>
<keyword evidence="3" id="KW-0808">Transferase</keyword>
<dbReference type="AlphaFoldDB" id="A0AAU8FUR0"/>
<dbReference type="PANTHER" id="PTHR30576:SF8">
    <property type="entry name" value="UNDECAPRENYL-PHOSPHATE GALACTOSE PHOSPHOTRANSFERASE"/>
    <property type="match status" value="1"/>
</dbReference>
<dbReference type="Pfam" id="PF02397">
    <property type="entry name" value="Bac_transf"/>
    <property type="match status" value="1"/>
</dbReference>
<dbReference type="EMBL" id="CP159289">
    <property type="protein sequence ID" value="XCH27594.1"/>
    <property type="molecule type" value="Genomic_DNA"/>
</dbReference>
<dbReference type="InterPro" id="IPR003362">
    <property type="entry name" value="Bact_transf"/>
</dbReference>
<dbReference type="GO" id="GO:0016780">
    <property type="term" value="F:phosphotransferase activity, for other substituted phosphate groups"/>
    <property type="evidence" value="ECO:0007669"/>
    <property type="project" value="TreeGrafter"/>
</dbReference>